<reference evidence="2 3" key="1">
    <citation type="submission" date="2017-03" db="EMBL/GenBank/DDBJ databases">
        <title>Genomes of endolithic fungi from Antarctica.</title>
        <authorList>
            <person name="Coleine C."/>
            <person name="Masonjones S."/>
            <person name="Stajich J.E."/>
        </authorList>
    </citation>
    <scope>NUCLEOTIDE SEQUENCE [LARGE SCALE GENOMIC DNA]</scope>
    <source>
        <strain evidence="2 3">CCFEE 5311</strain>
    </source>
</reference>
<accession>A0A4U0U521</accession>
<dbReference type="OrthoDB" id="2351940at2759"/>
<sequence length="651" mass="70757">MPDPRPLNLQSGTYDHPPSSDTSDPRTRRAQLRRALHNTSDLAREMEALADPARRPSTRVSPLGPINRRRPRPPTPGPDDAPDGSSSEALTPRDSRRDGAKRRRLDVDPAPLTIAPIRYGHFGQVEPGRLKMDFISCDGGEHVDPGHPSLYLGVKNILQHDKSVYCSVRRSCNILLKHADDTPFCLEKLHIVGPEHGFTAPVRGGLIHVAMTLQDLQKYIDPPASSAIRAFNDTSASDRHHRRSEYVSDNGLLRESPERLLTLSDALRDEQVNQGLGDLVGFAPNLGQRLDRQRGESGRDDRRGSVREDTGYYGADFDLLAAEDPEPQCDILPGALSSSDDHSPEDNFGNDSEDGSESAPVIVLSDEDVGPEENSSQEVLDFRLQRLRLQSRRVYSNEDNINDELTPAARRTLQGLRLEVARGGERLRRTRTRYGRRDGAAANHDNEDLFAEPAAAARLSGIRGTGLAGMGSGRRQHMPRPRGVPSVPARGARATFPGAGLRGPGYRSTRSSPPPSQEEPGGSGDSAIRHNETSETHVHAQINASANDIDDDDDDDGVTRARFRIREGKHKVSLKFSPAVSGRFVLLSLWGHAGDDRDASAGAGRDAGTGRDGFLGASSWGVLEGGGNVDVQSVVLKGYGGGRFFPSRVGI</sequence>
<organism evidence="2 3">
    <name type="scientific">Friedmanniomyces endolithicus</name>
    <dbReference type="NCBI Taxonomy" id="329885"/>
    <lineage>
        <taxon>Eukaryota</taxon>
        <taxon>Fungi</taxon>
        <taxon>Dikarya</taxon>
        <taxon>Ascomycota</taxon>
        <taxon>Pezizomycotina</taxon>
        <taxon>Dothideomycetes</taxon>
        <taxon>Dothideomycetidae</taxon>
        <taxon>Mycosphaerellales</taxon>
        <taxon>Teratosphaeriaceae</taxon>
        <taxon>Friedmanniomyces</taxon>
    </lineage>
</organism>
<feature type="region of interest" description="Disordered" evidence="1">
    <location>
        <begin position="231"/>
        <end position="251"/>
    </location>
</feature>
<name>A0A4U0U521_9PEZI</name>
<evidence type="ECO:0000256" key="1">
    <source>
        <dbReference type="SAM" id="MobiDB-lite"/>
    </source>
</evidence>
<dbReference type="STRING" id="329885.A0A4U0U521"/>
<feature type="region of interest" description="Disordered" evidence="1">
    <location>
        <begin position="287"/>
        <end position="309"/>
    </location>
</feature>
<feature type="region of interest" description="Disordered" evidence="1">
    <location>
        <begin position="327"/>
        <end position="358"/>
    </location>
</feature>
<dbReference type="EMBL" id="NAJP01000105">
    <property type="protein sequence ID" value="TKA30007.1"/>
    <property type="molecule type" value="Genomic_DNA"/>
</dbReference>
<evidence type="ECO:0000313" key="2">
    <source>
        <dbReference type="EMBL" id="TKA30007.1"/>
    </source>
</evidence>
<dbReference type="Proteomes" id="UP000310066">
    <property type="component" value="Unassembled WGS sequence"/>
</dbReference>
<protein>
    <submittedName>
        <fullName evidence="2">Uncharacterized protein</fullName>
    </submittedName>
</protein>
<feature type="compositionally biased region" description="Basic and acidic residues" evidence="1">
    <location>
        <begin position="289"/>
        <end position="309"/>
    </location>
</feature>
<proteinExistence type="predicted"/>
<feature type="region of interest" description="Disordered" evidence="1">
    <location>
        <begin position="1"/>
        <end position="107"/>
    </location>
</feature>
<dbReference type="AlphaFoldDB" id="A0A4U0U521"/>
<comment type="caution">
    <text evidence="2">The sequence shown here is derived from an EMBL/GenBank/DDBJ whole genome shotgun (WGS) entry which is preliminary data.</text>
</comment>
<gene>
    <name evidence="2" type="ORF">B0A54_15561</name>
</gene>
<evidence type="ECO:0000313" key="3">
    <source>
        <dbReference type="Proteomes" id="UP000310066"/>
    </source>
</evidence>
<feature type="compositionally biased region" description="Basic and acidic residues" evidence="1">
    <location>
        <begin position="527"/>
        <end position="537"/>
    </location>
</feature>
<feature type="region of interest" description="Disordered" evidence="1">
    <location>
        <begin position="468"/>
        <end position="537"/>
    </location>
</feature>